<dbReference type="InterPro" id="IPR036249">
    <property type="entry name" value="Thioredoxin-like_sf"/>
</dbReference>
<evidence type="ECO:0000313" key="4">
    <source>
        <dbReference type="Proteomes" id="UP000190166"/>
    </source>
</evidence>
<dbReference type="InterPro" id="IPR013766">
    <property type="entry name" value="Thioredoxin_domain"/>
</dbReference>
<dbReference type="PANTHER" id="PTHR42852:SF18">
    <property type="entry name" value="CHROMOSOME UNDETERMINED SCAFFOLD_47, WHOLE GENOME SHOTGUN SEQUENCE"/>
    <property type="match status" value="1"/>
</dbReference>
<evidence type="ECO:0000259" key="2">
    <source>
        <dbReference type="PROSITE" id="PS51352"/>
    </source>
</evidence>
<dbReference type="Gene3D" id="3.40.30.10">
    <property type="entry name" value="Glutaredoxin"/>
    <property type="match status" value="1"/>
</dbReference>
<dbReference type="PROSITE" id="PS51352">
    <property type="entry name" value="THIOREDOXIN_2"/>
    <property type="match status" value="1"/>
</dbReference>
<organism evidence="3 4">
    <name type="scientific">Chitinophaga ginsengisegetis</name>
    <dbReference type="NCBI Taxonomy" id="393003"/>
    <lineage>
        <taxon>Bacteria</taxon>
        <taxon>Pseudomonadati</taxon>
        <taxon>Bacteroidota</taxon>
        <taxon>Chitinophagia</taxon>
        <taxon>Chitinophagales</taxon>
        <taxon>Chitinophagaceae</taxon>
        <taxon>Chitinophaga</taxon>
    </lineage>
</organism>
<accession>A0A1T5NC17</accession>
<keyword evidence="1" id="KW-0732">Signal</keyword>
<reference evidence="3 4" key="1">
    <citation type="submission" date="2017-02" db="EMBL/GenBank/DDBJ databases">
        <authorList>
            <person name="Peterson S.W."/>
        </authorList>
    </citation>
    <scope>NUCLEOTIDE SEQUENCE [LARGE SCALE GENOMIC DNA]</scope>
    <source>
        <strain evidence="3 4">DSM 18108</strain>
    </source>
</reference>
<dbReference type="SUPFAM" id="SSF52833">
    <property type="entry name" value="Thioredoxin-like"/>
    <property type="match status" value="1"/>
</dbReference>
<evidence type="ECO:0000313" key="3">
    <source>
        <dbReference type="EMBL" id="SKC97739.1"/>
    </source>
</evidence>
<dbReference type="PANTHER" id="PTHR42852">
    <property type="entry name" value="THIOL:DISULFIDE INTERCHANGE PROTEIN DSBE"/>
    <property type="match status" value="1"/>
</dbReference>
<dbReference type="AlphaFoldDB" id="A0A1T5NC17"/>
<name>A0A1T5NC17_9BACT</name>
<feature type="chain" id="PRO_5010541953" evidence="1">
    <location>
        <begin position="27"/>
        <end position="375"/>
    </location>
</feature>
<feature type="domain" description="Thioredoxin" evidence="2">
    <location>
        <begin position="32"/>
        <end position="188"/>
    </location>
</feature>
<dbReference type="STRING" id="393003.SAMN05660461_0993"/>
<protein>
    <submittedName>
        <fullName evidence="3">Thioredoxin</fullName>
    </submittedName>
</protein>
<sequence length="375" mass="41523">MKKMNLAAWMLLVSAFVFSYAGTATGQSKNKLSIGDQAPPLKYSKWIKGKPVKSFEGDHLYVLEFWATWCGPCKAAMPHLTELQKEYKGKATFIGVGVWEKVEEGKPYESSLPMLEKFVKGNDANMGYSVVADNNEQFMGNNWLKAAGENGIPSTFIVKNNQIIWIGHPGSLDSTLPGILNGTYDMAAFKASFDRKAEARRGEMATMQAALKPIQDAITNKDYKSSLSLMDKLVADSPQYKFMVDQMRFGVLLNYVNQQQAIEFARELQKTNKSVPGIALSAVYNKNGFDKSTYLWAAKTFEEANPNLTNPVALDAVASCYAKAGDYASAIANEEKAVEGARKALKNGEMVGTIMDYTVVEYEKTLENYKKMKGI</sequence>
<feature type="signal peptide" evidence="1">
    <location>
        <begin position="1"/>
        <end position="26"/>
    </location>
</feature>
<proteinExistence type="predicted"/>
<dbReference type="EMBL" id="FUZZ01000001">
    <property type="protein sequence ID" value="SKC97739.1"/>
    <property type="molecule type" value="Genomic_DNA"/>
</dbReference>
<dbReference type="InterPro" id="IPR050553">
    <property type="entry name" value="Thioredoxin_ResA/DsbE_sf"/>
</dbReference>
<dbReference type="Pfam" id="PF00085">
    <property type="entry name" value="Thioredoxin"/>
    <property type="match status" value="1"/>
</dbReference>
<dbReference type="CDD" id="cd02966">
    <property type="entry name" value="TlpA_like_family"/>
    <property type="match status" value="1"/>
</dbReference>
<keyword evidence="4" id="KW-1185">Reference proteome</keyword>
<dbReference type="Proteomes" id="UP000190166">
    <property type="component" value="Unassembled WGS sequence"/>
</dbReference>
<evidence type="ECO:0000256" key="1">
    <source>
        <dbReference type="SAM" id="SignalP"/>
    </source>
</evidence>
<gene>
    <name evidence="3" type="ORF">SAMN05660461_0993</name>
</gene>
<dbReference type="RefSeq" id="WP_079468291.1">
    <property type="nucleotide sequence ID" value="NZ_FUZZ01000001.1"/>
</dbReference>